<dbReference type="Proteomes" id="UP000007881">
    <property type="component" value="Chromosome"/>
</dbReference>
<evidence type="ECO:0000256" key="4">
    <source>
        <dbReference type="ARBA" id="ARBA00023002"/>
    </source>
</evidence>
<keyword evidence="5" id="KW-0408">Iron</keyword>
<reference evidence="8 9" key="1">
    <citation type="submission" date="2012-02" db="EMBL/GenBank/DDBJ databases">
        <title>Complete genome sequence of Phycisphaera mikurensis NBRC 102666.</title>
        <authorList>
            <person name="Ankai A."/>
            <person name="Hosoyama A."/>
            <person name="Terui Y."/>
            <person name="Sekine M."/>
            <person name="Fukai R."/>
            <person name="Kato Y."/>
            <person name="Nakamura S."/>
            <person name="Yamada-Narita S."/>
            <person name="Kawakoshi A."/>
            <person name="Fukunaga Y."/>
            <person name="Yamazaki S."/>
            <person name="Fujita N."/>
        </authorList>
    </citation>
    <scope>NUCLEOTIDE SEQUENCE [LARGE SCALE GENOMIC DNA]</scope>
    <source>
        <strain evidence="9">NBRC 102666 / KCTC 22515 / FYK2301M01</strain>
    </source>
</reference>
<dbReference type="AlphaFoldDB" id="I0IDZ8"/>
<gene>
    <name evidence="8" type="ordered locus">PSMK_13270</name>
</gene>
<evidence type="ECO:0000313" key="8">
    <source>
        <dbReference type="EMBL" id="BAM03486.1"/>
    </source>
</evidence>
<dbReference type="PRINTS" id="PR00090">
    <property type="entry name" value="RNGDIOXGNASE"/>
</dbReference>
<dbReference type="Pfam" id="PF00355">
    <property type="entry name" value="Rieske"/>
    <property type="match status" value="1"/>
</dbReference>
<keyword evidence="9" id="KW-1185">Reference proteome</keyword>
<evidence type="ECO:0000259" key="7">
    <source>
        <dbReference type="PROSITE" id="PS51296"/>
    </source>
</evidence>
<dbReference type="RefSeq" id="WP_014436705.1">
    <property type="nucleotide sequence ID" value="NC_017080.1"/>
</dbReference>
<keyword evidence="2" id="KW-0001">2Fe-2S</keyword>
<dbReference type="KEGG" id="phm:PSMK_13270"/>
<dbReference type="PROSITE" id="PS51296">
    <property type="entry name" value="RIESKE"/>
    <property type="match status" value="1"/>
</dbReference>
<dbReference type="EMBL" id="AP012338">
    <property type="protein sequence ID" value="BAM03486.1"/>
    <property type="molecule type" value="Genomic_DNA"/>
</dbReference>
<evidence type="ECO:0000313" key="9">
    <source>
        <dbReference type="Proteomes" id="UP000007881"/>
    </source>
</evidence>
<dbReference type="Gene3D" id="3.90.380.10">
    <property type="entry name" value="Naphthalene 1,2-dioxygenase Alpha Subunit, Chain A, domain 1"/>
    <property type="match status" value="1"/>
</dbReference>
<dbReference type="CDD" id="cd03469">
    <property type="entry name" value="Rieske_RO_Alpha_N"/>
    <property type="match status" value="1"/>
</dbReference>
<dbReference type="InterPro" id="IPR001663">
    <property type="entry name" value="Rng_hydr_dOase-A"/>
</dbReference>
<organism evidence="8 9">
    <name type="scientific">Phycisphaera mikurensis (strain NBRC 102666 / KCTC 22515 / FYK2301M01)</name>
    <dbReference type="NCBI Taxonomy" id="1142394"/>
    <lineage>
        <taxon>Bacteria</taxon>
        <taxon>Pseudomonadati</taxon>
        <taxon>Planctomycetota</taxon>
        <taxon>Phycisphaerae</taxon>
        <taxon>Phycisphaerales</taxon>
        <taxon>Phycisphaeraceae</taxon>
        <taxon>Phycisphaera</taxon>
    </lineage>
</organism>
<dbReference type="GO" id="GO:0016491">
    <property type="term" value="F:oxidoreductase activity"/>
    <property type="evidence" value="ECO:0007669"/>
    <property type="project" value="UniProtKB-KW"/>
</dbReference>
<dbReference type="InterPro" id="IPR036922">
    <property type="entry name" value="Rieske_2Fe-2S_sf"/>
</dbReference>
<feature type="domain" description="Rieske" evidence="7">
    <location>
        <begin position="46"/>
        <end position="159"/>
    </location>
</feature>
<protein>
    <submittedName>
        <fullName evidence="8">Putative oxidoreductase</fullName>
    </submittedName>
</protein>
<dbReference type="OrthoDB" id="9800776at2"/>
<dbReference type="eggNOG" id="COG4638">
    <property type="taxonomic scope" value="Bacteria"/>
</dbReference>
<evidence type="ECO:0000256" key="5">
    <source>
        <dbReference type="ARBA" id="ARBA00023004"/>
    </source>
</evidence>
<dbReference type="GO" id="GO:0005506">
    <property type="term" value="F:iron ion binding"/>
    <property type="evidence" value="ECO:0007669"/>
    <property type="project" value="InterPro"/>
</dbReference>
<dbReference type="STRING" id="1142394.PSMK_13270"/>
<dbReference type="PANTHER" id="PTHR43756:SF5">
    <property type="entry name" value="CHOLINE MONOOXYGENASE, CHLOROPLASTIC"/>
    <property type="match status" value="1"/>
</dbReference>
<dbReference type="GO" id="GO:0051537">
    <property type="term" value="F:2 iron, 2 sulfur cluster binding"/>
    <property type="evidence" value="ECO:0007669"/>
    <property type="project" value="UniProtKB-KW"/>
</dbReference>
<dbReference type="Pfam" id="PF00848">
    <property type="entry name" value="Ring_hydroxyl_A"/>
    <property type="match status" value="1"/>
</dbReference>
<sequence>MIETLIDQIAATAALPLERAQTLPAAVYTDPDWHAFERDALLPKEWLSVAHVSQVPHAGDFLRLDVLGEPMLVVRGKDGVVRVLSRVCRHRGMDLMPAGHGYADAGNERTLLCPYHYWSYDLNGKLKGAPEMQKAEGFDRSEVCLHEHRSEIFEGFVFVTQDREAPPVAEKLAGLRDRFIGRWGLGDAEVVYEKHWESAFDWKLLVENFMEPYHHMGSHRDTLQPIMPAHGCWTEPEDPDWVACHLPLSKKLQEEADRNGRLAGFTPFPGLEPDDHKQWWVFLGHPTFLLFVGPNEVFWYRLLPTGPGTCSLLTTLLVSGEAKQAEDYAASFAADTKLIVDVHLEDVEALEGMQRGAASVGCAPGRLSHLEEPIHHFQRWLARAAERAMSGQGVTVGATG</sequence>
<dbReference type="SUPFAM" id="SSF55961">
    <property type="entry name" value="Bet v1-like"/>
    <property type="match status" value="1"/>
</dbReference>
<keyword evidence="3" id="KW-0479">Metal-binding</keyword>
<dbReference type="InterPro" id="IPR015879">
    <property type="entry name" value="Ring_hydroxy_dOase_asu_C_dom"/>
</dbReference>
<dbReference type="SUPFAM" id="SSF50022">
    <property type="entry name" value="ISP domain"/>
    <property type="match status" value="1"/>
</dbReference>
<dbReference type="InterPro" id="IPR017941">
    <property type="entry name" value="Rieske_2Fe-2S"/>
</dbReference>
<accession>I0IDZ8</accession>
<evidence type="ECO:0000256" key="3">
    <source>
        <dbReference type="ARBA" id="ARBA00022723"/>
    </source>
</evidence>
<name>I0IDZ8_PHYMF</name>
<keyword evidence="6" id="KW-0411">Iron-sulfur</keyword>
<evidence type="ECO:0000256" key="1">
    <source>
        <dbReference type="ARBA" id="ARBA00001962"/>
    </source>
</evidence>
<evidence type="ECO:0000256" key="2">
    <source>
        <dbReference type="ARBA" id="ARBA00022714"/>
    </source>
</evidence>
<evidence type="ECO:0000256" key="6">
    <source>
        <dbReference type="ARBA" id="ARBA00023014"/>
    </source>
</evidence>
<keyword evidence="4" id="KW-0560">Oxidoreductase</keyword>
<dbReference type="PANTHER" id="PTHR43756">
    <property type="entry name" value="CHOLINE MONOOXYGENASE, CHLOROPLASTIC"/>
    <property type="match status" value="1"/>
</dbReference>
<dbReference type="Gene3D" id="2.102.10.10">
    <property type="entry name" value="Rieske [2Fe-2S] iron-sulphur domain"/>
    <property type="match status" value="1"/>
</dbReference>
<dbReference type="HOGENOM" id="CLU_026244_3_0_0"/>
<proteinExistence type="predicted"/>
<comment type="cofactor">
    <cofactor evidence="1">
        <name>Fe cation</name>
        <dbReference type="ChEBI" id="CHEBI:24875"/>
    </cofactor>
</comment>